<protein>
    <recommendedName>
        <fullName evidence="1">Reverse transcriptase domain-containing protein</fullName>
    </recommendedName>
</protein>
<dbReference type="OrthoDB" id="411871at2759"/>
<dbReference type="EMBL" id="KZ150483">
    <property type="protein sequence ID" value="PZC70720.1"/>
    <property type="molecule type" value="Genomic_DNA"/>
</dbReference>
<dbReference type="InterPro" id="IPR043502">
    <property type="entry name" value="DNA/RNA_pol_sf"/>
</dbReference>
<sequence length="426" mass="47973">MVLTKAKQGGCPPNIYRILVSYFTDRRVGLFMGDQAVWKRSTMGCPQGSVLGPTLWNLLLDDILRLPLPAGVSAVAYADDITVMIEAPNRAAIERNAHTSLEMVSAWGTRNRLTFSAAKSQTLTLKGKFQRPPTVRMDGASIAHVAQAKLLGVVIDEAGSYLPHANLAGQRAVNAFGKMSRVSASSWGIRYRALRVLFSGTYVAILTYAAAVWWRSTQRYAVRSALLRTQRPALILLSKAYRSVSTAALPVLAGVLPADLEVCRAGRIAQECSALDSRERRVAVRNVRAEVIAQWQERWQHSLNGRELYLFFPDVMDRLSYGWVEPEYVTSQILTGHGSFRSRLHAMSLCDTAKCYCGQADETRDHVLWDCTLYVEERTEMLADWNREEAGPIYHRELVTSVEGFRRLKTFAHKWHKRRKEIEQQN</sequence>
<dbReference type="Pfam" id="PF00078">
    <property type="entry name" value="RVT_1"/>
    <property type="match status" value="1"/>
</dbReference>
<dbReference type="AlphaFoldDB" id="A0A2W1BCT4"/>
<evidence type="ECO:0000313" key="2">
    <source>
        <dbReference type="EMBL" id="PZC70720.1"/>
    </source>
</evidence>
<name>A0A2W1BCT4_HELAM</name>
<dbReference type="PANTHER" id="PTHR33332">
    <property type="entry name" value="REVERSE TRANSCRIPTASE DOMAIN-CONTAINING PROTEIN"/>
    <property type="match status" value="1"/>
</dbReference>
<dbReference type="PROSITE" id="PS50878">
    <property type="entry name" value="RT_POL"/>
    <property type="match status" value="1"/>
</dbReference>
<evidence type="ECO:0000313" key="3">
    <source>
        <dbReference type="Proteomes" id="UP000249218"/>
    </source>
</evidence>
<dbReference type="GO" id="GO:0071897">
    <property type="term" value="P:DNA biosynthetic process"/>
    <property type="evidence" value="ECO:0007669"/>
    <property type="project" value="UniProtKB-ARBA"/>
</dbReference>
<evidence type="ECO:0000259" key="1">
    <source>
        <dbReference type="PROSITE" id="PS50878"/>
    </source>
</evidence>
<feature type="domain" description="Reverse transcriptase" evidence="1">
    <location>
        <begin position="1"/>
        <end position="155"/>
    </location>
</feature>
<accession>A0A2W1BCT4</accession>
<keyword evidence="3" id="KW-1185">Reference proteome</keyword>
<gene>
    <name evidence="2" type="primary">HaOG215016</name>
    <name evidence="2" type="ORF">B5X24_HaOG215016</name>
</gene>
<proteinExistence type="predicted"/>
<dbReference type="SUPFAM" id="SSF56672">
    <property type="entry name" value="DNA/RNA polymerases"/>
    <property type="match status" value="1"/>
</dbReference>
<organism evidence="2 3">
    <name type="scientific">Helicoverpa armigera</name>
    <name type="common">Cotton bollworm</name>
    <name type="synonym">Heliothis armigera</name>
    <dbReference type="NCBI Taxonomy" id="29058"/>
    <lineage>
        <taxon>Eukaryota</taxon>
        <taxon>Metazoa</taxon>
        <taxon>Ecdysozoa</taxon>
        <taxon>Arthropoda</taxon>
        <taxon>Hexapoda</taxon>
        <taxon>Insecta</taxon>
        <taxon>Pterygota</taxon>
        <taxon>Neoptera</taxon>
        <taxon>Endopterygota</taxon>
        <taxon>Lepidoptera</taxon>
        <taxon>Glossata</taxon>
        <taxon>Ditrysia</taxon>
        <taxon>Noctuoidea</taxon>
        <taxon>Noctuidae</taxon>
        <taxon>Heliothinae</taxon>
        <taxon>Helicoverpa</taxon>
    </lineage>
</organism>
<dbReference type="InterPro" id="IPR000477">
    <property type="entry name" value="RT_dom"/>
</dbReference>
<reference evidence="2 3" key="1">
    <citation type="journal article" date="2017" name="BMC Biol.">
        <title>Genomic innovations, transcriptional plasticity and gene loss underlying the evolution and divergence of two highly polyphagous and invasive Helicoverpa pest species.</title>
        <authorList>
            <person name="Pearce S.L."/>
            <person name="Clarke D.F."/>
            <person name="East P.D."/>
            <person name="Elfekih S."/>
            <person name="Gordon K.H."/>
            <person name="Jermiin L.S."/>
            <person name="McGaughran A."/>
            <person name="Oakeshott J.G."/>
            <person name="Papanikolaou A."/>
            <person name="Perera O.P."/>
            <person name="Rane R.V."/>
            <person name="Richards S."/>
            <person name="Tay W.T."/>
            <person name="Walsh T.K."/>
            <person name="Anderson A."/>
            <person name="Anderson C.J."/>
            <person name="Asgari S."/>
            <person name="Board P.G."/>
            <person name="Bretschneider A."/>
            <person name="Campbell P.M."/>
            <person name="Chertemps T."/>
            <person name="Christeller J.T."/>
            <person name="Coppin C.W."/>
            <person name="Downes S.J."/>
            <person name="Duan G."/>
            <person name="Farnsworth C.A."/>
            <person name="Good R.T."/>
            <person name="Han L.B."/>
            <person name="Han Y.C."/>
            <person name="Hatje K."/>
            <person name="Horne I."/>
            <person name="Huang Y.P."/>
            <person name="Hughes D.S."/>
            <person name="Jacquin-Joly E."/>
            <person name="James W."/>
            <person name="Jhangiani S."/>
            <person name="Kollmar M."/>
            <person name="Kuwar S.S."/>
            <person name="Li S."/>
            <person name="Liu N.Y."/>
            <person name="Maibeche M.T."/>
            <person name="Miller J.R."/>
            <person name="Montagne N."/>
            <person name="Perry T."/>
            <person name="Qu J."/>
            <person name="Song S.V."/>
            <person name="Sutton G.G."/>
            <person name="Vogel H."/>
            <person name="Walenz B.P."/>
            <person name="Xu W."/>
            <person name="Zhang H.J."/>
            <person name="Zou Z."/>
            <person name="Batterham P."/>
            <person name="Edwards O.R."/>
            <person name="Feyereisen R."/>
            <person name="Gibbs R.A."/>
            <person name="Heckel D.G."/>
            <person name="McGrath A."/>
            <person name="Robin C."/>
            <person name="Scherer S.E."/>
            <person name="Worley K.C."/>
            <person name="Wu Y.D."/>
        </authorList>
    </citation>
    <scope>NUCLEOTIDE SEQUENCE [LARGE SCALE GENOMIC DNA]</scope>
    <source>
        <strain evidence="2">Harm_GR_Male_#8</strain>
        <tissue evidence="2">Whole organism</tissue>
    </source>
</reference>
<dbReference type="Proteomes" id="UP000249218">
    <property type="component" value="Unassembled WGS sequence"/>
</dbReference>